<dbReference type="Proteomes" id="UP000326779">
    <property type="component" value="Chromosome"/>
</dbReference>
<evidence type="ECO:0000313" key="2">
    <source>
        <dbReference type="Proteomes" id="UP000326779"/>
    </source>
</evidence>
<dbReference type="InterPro" id="IPR006379">
    <property type="entry name" value="HAD-SF_hydro_IIB"/>
</dbReference>
<dbReference type="RefSeq" id="WP_152261630.1">
    <property type="nucleotide sequence ID" value="NZ_CP045143.1"/>
</dbReference>
<dbReference type="PANTHER" id="PTHR10000:SF53">
    <property type="entry name" value="5-AMINO-6-(5-PHOSPHO-D-RIBITYLAMINO)URACIL PHOSPHATASE YBJI-RELATED"/>
    <property type="match status" value="1"/>
</dbReference>
<dbReference type="AlphaFoldDB" id="A0A5P8M9S0"/>
<protein>
    <submittedName>
        <fullName evidence="1">Cof-type HAD-IIB family hydrolase</fullName>
    </submittedName>
</protein>
<dbReference type="EMBL" id="CP045143">
    <property type="protein sequence ID" value="QFR24955.1"/>
    <property type="molecule type" value="Genomic_DNA"/>
</dbReference>
<dbReference type="GO" id="GO:0005829">
    <property type="term" value="C:cytosol"/>
    <property type="evidence" value="ECO:0007669"/>
    <property type="project" value="TreeGrafter"/>
</dbReference>
<dbReference type="Gene3D" id="3.30.1240.10">
    <property type="match status" value="1"/>
</dbReference>
<dbReference type="SUPFAM" id="SSF56784">
    <property type="entry name" value="HAD-like"/>
    <property type="match status" value="1"/>
</dbReference>
<accession>A0A5P8M9S0</accession>
<dbReference type="NCBIfam" id="TIGR01484">
    <property type="entry name" value="HAD-SF-IIB"/>
    <property type="match status" value="1"/>
</dbReference>
<organism evidence="1 2">
    <name type="scientific">Schleiferilactobacillus harbinensis</name>
    <dbReference type="NCBI Taxonomy" id="304207"/>
    <lineage>
        <taxon>Bacteria</taxon>
        <taxon>Bacillati</taxon>
        <taxon>Bacillota</taxon>
        <taxon>Bacilli</taxon>
        <taxon>Lactobacillales</taxon>
        <taxon>Lactobacillaceae</taxon>
        <taxon>Schleiferilactobacillus</taxon>
    </lineage>
</organism>
<dbReference type="PANTHER" id="PTHR10000">
    <property type="entry name" value="PHOSPHOSERINE PHOSPHATASE"/>
    <property type="match status" value="1"/>
</dbReference>
<name>A0A5P8M9S0_9LACO</name>
<dbReference type="CDD" id="cd07518">
    <property type="entry name" value="HAD_YbiV-Like"/>
    <property type="match status" value="1"/>
</dbReference>
<proteinExistence type="predicted"/>
<dbReference type="GO" id="GO:0016791">
    <property type="term" value="F:phosphatase activity"/>
    <property type="evidence" value="ECO:0007669"/>
    <property type="project" value="TreeGrafter"/>
</dbReference>
<dbReference type="InterPro" id="IPR036412">
    <property type="entry name" value="HAD-like_sf"/>
</dbReference>
<evidence type="ECO:0000313" key="1">
    <source>
        <dbReference type="EMBL" id="QFR24955.1"/>
    </source>
</evidence>
<dbReference type="InterPro" id="IPR023214">
    <property type="entry name" value="HAD_sf"/>
</dbReference>
<dbReference type="NCBIfam" id="TIGR00099">
    <property type="entry name" value="Cof-subfamily"/>
    <property type="match status" value="1"/>
</dbReference>
<keyword evidence="1" id="KW-0378">Hydrolase</keyword>
<dbReference type="SFLD" id="SFLDG01140">
    <property type="entry name" value="C2.B:_Phosphomannomutase_and_P"/>
    <property type="match status" value="1"/>
</dbReference>
<dbReference type="KEGG" id="lhb:D1010_17080"/>
<dbReference type="SFLD" id="SFLDS00003">
    <property type="entry name" value="Haloacid_Dehalogenase"/>
    <property type="match status" value="1"/>
</dbReference>
<sequence length="265" mass="28807">MIKLMATDMDGTFLRQDMSYDDVLFARLHAELQRRGIRWVVASGNQYFQLRSFFQAYPDTIYVAENGAYIRDSKQIYALNAFTPAAVQMILPVVQALPDVKLLVCGQKSAYALTTTDPAHVAAARHYYHQLKVIDSFDQIDDQILKFALTCPPEQTQALVDHLRAALTGVAEPTSSGHGDIDVIQPGMNKAAGLQILGDTLGIALADMCAFGDGGNDLEMIREVGMGVAMANAQPAVKAAADAITTTNEAQGVLQFIDDWLAVPQ</sequence>
<gene>
    <name evidence="1" type="ORF">D1010_17080</name>
</gene>
<dbReference type="Pfam" id="PF08282">
    <property type="entry name" value="Hydrolase_3"/>
    <property type="match status" value="1"/>
</dbReference>
<dbReference type="GO" id="GO:0000287">
    <property type="term" value="F:magnesium ion binding"/>
    <property type="evidence" value="ECO:0007669"/>
    <property type="project" value="TreeGrafter"/>
</dbReference>
<reference evidence="1 2" key="1">
    <citation type="submission" date="2019-10" db="EMBL/GenBank/DDBJ databases">
        <title>The completed genome of Lactobacillus harbinensis M1.</title>
        <authorList>
            <person name="Zheng Y."/>
        </authorList>
    </citation>
    <scope>NUCLEOTIDE SEQUENCE [LARGE SCALE GENOMIC DNA]</scope>
    <source>
        <strain evidence="1 2">M1</strain>
    </source>
</reference>
<dbReference type="InterPro" id="IPR000150">
    <property type="entry name" value="Cof"/>
</dbReference>
<dbReference type="Gene3D" id="3.40.50.1000">
    <property type="entry name" value="HAD superfamily/HAD-like"/>
    <property type="match status" value="1"/>
</dbReference>
<dbReference type="PROSITE" id="PS01229">
    <property type="entry name" value="COF_2"/>
    <property type="match status" value="1"/>
</dbReference>